<dbReference type="OrthoDB" id="294295at2759"/>
<dbReference type="SUPFAM" id="SSF51735">
    <property type="entry name" value="NAD(P)-binding Rossmann-fold domains"/>
    <property type="match status" value="1"/>
</dbReference>
<feature type="non-terminal residue" evidence="3">
    <location>
        <position position="224"/>
    </location>
</feature>
<dbReference type="Pfam" id="PF13561">
    <property type="entry name" value="adh_short_C2"/>
    <property type="match status" value="2"/>
</dbReference>
<keyword evidence="4" id="KW-1185">Reference proteome</keyword>
<dbReference type="AlphaFoldDB" id="A0A5A7Q091"/>
<proteinExistence type="inferred from homology"/>
<keyword evidence="2" id="KW-0520">NAD</keyword>
<dbReference type="InterPro" id="IPR002347">
    <property type="entry name" value="SDR_fam"/>
</dbReference>
<reference evidence="4" key="1">
    <citation type="journal article" date="2019" name="Curr. Biol.">
        <title>Genome Sequence of Striga asiatica Provides Insight into the Evolution of Plant Parasitism.</title>
        <authorList>
            <person name="Yoshida S."/>
            <person name="Kim S."/>
            <person name="Wafula E.K."/>
            <person name="Tanskanen J."/>
            <person name="Kim Y.M."/>
            <person name="Honaas L."/>
            <person name="Yang Z."/>
            <person name="Spallek T."/>
            <person name="Conn C.E."/>
            <person name="Ichihashi Y."/>
            <person name="Cheong K."/>
            <person name="Cui S."/>
            <person name="Der J.P."/>
            <person name="Gundlach H."/>
            <person name="Jiao Y."/>
            <person name="Hori C."/>
            <person name="Ishida J.K."/>
            <person name="Kasahara H."/>
            <person name="Kiba T."/>
            <person name="Kim M.S."/>
            <person name="Koo N."/>
            <person name="Laohavisit A."/>
            <person name="Lee Y.H."/>
            <person name="Lumba S."/>
            <person name="McCourt P."/>
            <person name="Mortimer J.C."/>
            <person name="Mutuku J.M."/>
            <person name="Nomura T."/>
            <person name="Sasaki-Sekimoto Y."/>
            <person name="Seto Y."/>
            <person name="Wang Y."/>
            <person name="Wakatake T."/>
            <person name="Sakakibara H."/>
            <person name="Demura T."/>
            <person name="Yamaguchi S."/>
            <person name="Yoneyama K."/>
            <person name="Manabe R.I."/>
            <person name="Nelson D.C."/>
            <person name="Schulman A.H."/>
            <person name="Timko M.P."/>
            <person name="dePamphilis C.W."/>
            <person name="Choi D."/>
            <person name="Shirasu K."/>
        </authorList>
    </citation>
    <scope>NUCLEOTIDE SEQUENCE [LARGE SCALE GENOMIC DNA]</scope>
    <source>
        <strain evidence="4">cv. UVA1</strain>
    </source>
</reference>
<dbReference type="PANTHER" id="PTHR42820">
    <property type="entry name" value="SHORT-CHAIN DEHYDROGENASE REDUCTASE"/>
    <property type="match status" value="1"/>
</dbReference>
<dbReference type="PRINTS" id="PR00081">
    <property type="entry name" value="GDHRDH"/>
</dbReference>
<protein>
    <submittedName>
        <fullName evidence="3">NAD(P)-binding Rossmann-fold superfamily protein</fullName>
    </submittedName>
</protein>
<comment type="similarity">
    <text evidence="1">Belongs to the short-chain dehydrogenases/reductases (SDR) family.</text>
</comment>
<accession>A0A5A7Q091</accession>
<dbReference type="PANTHER" id="PTHR42820:SF21">
    <property type="entry name" value="SHORT-CHAIN DEHYDROGENASE REDUCTASE 3B-LIKE"/>
    <property type="match status" value="1"/>
</dbReference>
<name>A0A5A7Q091_STRAF</name>
<dbReference type="Gene3D" id="3.40.50.720">
    <property type="entry name" value="NAD(P)-binding Rossmann-like Domain"/>
    <property type="match status" value="2"/>
</dbReference>
<evidence type="ECO:0000256" key="2">
    <source>
        <dbReference type="ARBA" id="ARBA00023027"/>
    </source>
</evidence>
<dbReference type="Proteomes" id="UP000325081">
    <property type="component" value="Unassembled WGS sequence"/>
</dbReference>
<evidence type="ECO:0000313" key="4">
    <source>
        <dbReference type="Proteomes" id="UP000325081"/>
    </source>
</evidence>
<sequence>SLRQNELHGIIPGEISQCSAGGASGIGLAAARAFVAHGARAVVIADVRADESRAAALSVSPDVCSFFRCDVADEDQVRSLVDHTAATHGGLDKMVELGCVGGAIVCNASVMGDRGAEVHTDYGASKHAVVGLARSAAVQLGRHGIRVNFVSPAAVPTALAGRMGLGTAEEVEAAMGPYTSLKGAVLTPEHVAEAVAFLASGEAGFVTGHNLVVDGGLTGLPSGE</sequence>
<dbReference type="EMBL" id="BKCP01005516">
    <property type="protein sequence ID" value="GER38559.1"/>
    <property type="molecule type" value="Genomic_DNA"/>
</dbReference>
<comment type="caution">
    <text evidence="3">The sequence shown here is derived from an EMBL/GenBank/DDBJ whole genome shotgun (WGS) entry which is preliminary data.</text>
</comment>
<gene>
    <name evidence="3" type="ORF">STAS_15079</name>
</gene>
<dbReference type="InterPro" id="IPR036291">
    <property type="entry name" value="NAD(P)-bd_dom_sf"/>
</dbReference>
<organism evidence="3 4">
    <name type="scientific">Striga asiatica</name>
    <name type="common">Asiatic witchweed</name>
    <name type="synonym">Buchnera asiatica</name>
    <dbReference type="NCBI Taxonomy" id="4170"/>
    <lineage>
        <taxon>Eukaryota</taxon>
        <taxon>Viridiplantae</taxon>
        <taxon>Streptophyta</taxon>
        <taxon>Embryophyta</taxon>
        <taxon>Tracheophyta</taxon>
        <taxon>Spermatophyta</taxon>
        <taxon>Magnoliopsida</taxon>
        <taxon>eudicotyledons</taxon>
        <taxon>Gunneridae</taxon>
        <taxon>Pentapetalae</taxon>
        <taxon>asterids</taxon>
        <taxon>lamiids</taxon>
        <taxon>Lamiales</taxon>
        <taxon>Orobanchaceae</taxon>
        <taxon>Buchnereae</taxon>
        <taxon>Striga</taxon>
    </lineage>
</organism>
<dbReference type="PROSITE" id="PS00061">
    <property type="entry name" value="ADH_SHORT"/>
    <property type="match status" value="1"/>
</dbReference>
<evidence type="ECO:0000313" key="3">
    <source>
        <dbReference type="EMBL" id="GER38559.1"/>
    </source>
</evidence>
<feature type="non-terminal residue" evidence="3">
    <location>
        <position position="1"/>
    </location>
</feature>
<dbReference type="InterPro" id="IPR020904">
    <property type="entry name" value="Sc_DH/Rdtase_CS"/>
</dbReference>
<evidence type="ECO:0000256" key="1">
    <source>
        <dbReference type="ARBA" id="ARBA00006484"/>
    </source>
</evidence>